<comment type="caution">
    <text evidence="1">The sequence shown here is derived from an EMBL/GenBank/DDBJ whole genome shotgun (WGS) entry which is preliminary data.</text>
</comment>
<dbReference type="AlphaFoldDB" id="A0AA38G0V5"/>
<feature type="non-terminal residue" evidence="1">
    <location>
        <position position="51"/>
    </location>
</feature>
<evidence type="ECO:0000313" key="1">
    <source>
        <dbReference type="EMBL" id="KAH9313088.1"/>
    </source>
</evidence>
<sequence length="51" mass="5835">MQRPISLRIISAKQLKWNMCKGCQLFVITISDRSEDTPEHSPFDDHAGFEG</sequence>
<dbReference type="EMBL" id="JAHRHJ020000006">
    <property type="protein sequence ID" value="KAH9313088.1"/>
    <property type="molecule type" value="Genomic_DNA"/>
</dbReference>
<evidence type="ECO:0000313" key="2">
    <source>
        <dbReference type="Proteomes" id="UP000824469"/>
    </source>
</evidence>
<organism evidence="1 2">
    <name type="scientific">Taxus chinensis</name>
    <name type="common">Chinese yew</name>
    <name type="synonym">Taxus wallichiana var. chinensis</name>
    <dbReference type="NCBI Taxonomy" id="29808"/>
    <lineage>
        <taxon>Eukaryota</taxon>
        <taxon>Viridiplantae</taxon>
        <taxon>Streptophyta</taxon>
        <taxon>Embryophyta</taxon>
        <taxon>Tracheophyta</taxon>
        <taxon>Spermatophyta</taxon>
        <taxon>Pinopsida</taxon>
        <taxon>Pinidae</taxon>
        <taxon>Conifers II</taxon>
        <taxon>Cupressales</taxon>
        <taxon>Taxaceae</taxon>
        <taxon>Taxus</taxon>
    </lineage>
</organism>
<gene>
    <name evidence="1" type="ORF">KI387_028123</name>
</gene>
<accession>A0AA38G0V5</accession>
<dbReference type="Proteomes" id="UP000824469">
    <property type="component" value="Unassembled WGS sequence"/>
</dbReference>
<proteinExistence type="predicted"/>
<feature type="non-terminal residue" evidence="1">
    <location>
        <position position="1"/>
    </location>
</feature>
<reference evidence="1 2" key="1">
    <citation type="journal article" date="2021" name="Nat. Plants">
        <title>The Taxus genome provides insights into paclitaxel biosynthesis.</title>
        <authorList>
            <person name="Xiong X."/>
            <person name="Gou J."/>
            <person name="Liao Q."/>
            <person name="Li Y."/>
            <person name="Zhou Q."/>
            <person name="Bi G."/>
            <person name="Li C."/>
            <person name="Du R."/>
            <person name="Wang X."/>
            <person name="Sun T."/>
            <person name="Guo L."/>
            <person name="Liang H."/>
            <person name="Lu P."/>
            <person name="Wu Y."/>
            <person name="Zhang Z."/>
            <person name="Ro D.K."/>
            <person name="Shang Y."/>
            <person name="Huang S."/>
            <person name="Yan J."/>
        </authorList>
    </citation>
    <scope>NUCLEOTIDE SEQUENCE [LARGE SCALE GENOMIC DNA]</scope>
    <source>
        <strain evidence="1">Ta-2019</strain>
    </source>
</reference>
<name>A0AA38G0V5_TAXCH</name>
<protein>
    <submittedName>
        <fullName evidence="1">Uncharacterized protein</fullName>
    </submittedName>
</protein>
<keyword evidence="2" id="KW-1185">Reference proteome</keyword>